<evidence type="ECO:0000313" key="4">
    <source>
        <dbReference type="Proteomes" id="UP000077384"/>
    </source>
</evidence>
<evidence type="ECO:0000313" key="2">
    <source>
        <dbReference type="EMBL" id="OAA89274.1"/>
    </source>
</evidence>
<evidence type="ECO:0000313" key="3">
    <source>
        <dbReference type="EMBL" id="OBR97382.1"/>
    </source>
</evidence>
<dbReference type="Proteomes" id="UP000077384">
    <property type="component" value="Unassembled WGS sequence"/>
</dbReference>
<accession>A0A170NIF7</accession>
<organism evidence="2 4">
    <name type="scientific">Clostridium coskatii</name>
    <dbReference type="NCBI Taxonomy" id="1705578"/>
    <lineage>
        <taxon>Bacteria</taxon>
        <taxon>Bacillati</taxon>
        <taxon>Bacillota</taxon>
        <taxon>Clostridia</taxon>
        <taxon>Eubacteriales</taxon>
        <taxon>Clostridiaceae</taxon>
        <taxon>Clostridium</taxon>
    </lineage>
</organism>
<dbReference type="RefSeq" id="WP_082853614.1">
    <property type="nucleotide sequence ID" value="NZ_LITQ01000034.1"/>
</dbReference>
<dbReference type="EMBL" id="LROR01000026">
    <property type="protein sequence ID" value="OBR97382.1"/>
    <property type="molecule type" value="Genomic_DNA"/>
</dbReference>
<dbReference type="PATRIC" id="fig|1705578.3.peg.2791"/>
<sequence>MYRCPFMDQDEYMEEDYMYDGDMDYPQNMYSPDFYRMCPMFLNARKNAYMRCMYPKNYMQTPAPTYPYYDSEEKTEYVPFDEKYEDLEEETERKEEDTEETEEKDTEDEQETVDDSYGGTRIRTVDISDIQD</sequence>
<comment type="caution">
    <text evidence="2">The sequence shown here is derived from an EMBL/GenBank/DDBJ whole genome shotgun (WGS) entry which is preliminary data.</text>
</comment>
<feature type="compositionally biased region" description="Acidic residues" evidence="1">
    <location>
        <begin position="97"/>
        <end position="114"/>
    </location>
</feature>
<reference evidence="3 5" key="2">
    <citation type="journal article" date="2016" name="Front. Microbiol.">
        <title>Industrial Acetogenic Biocatalysts: A Comparative Metabolic and Genomic Analysis.</title>
        <authorList>
            <person name="Bengelsdorf F."/>
            <person name="Poehlein A."/>
            <person name="Sonja S."/>
            <person name="Erz C."/>
            <person name="Hummel T."/>
            <person name="Hoffmeister S."/>
            <person name="Daniel R."/>
            <person name="Durre P."/>
        </authorList>
    </citation>
    <scope>NUCLEOTIDE SEQUENCE [LARGE SCALE GENOMIC DNA]</scope>
    <source>
        <strain evidence="3 5">PTA-10522</strain>
    </source>
</reference>
<dbReference type="Proteomes" id="UP000093694">
    <property type="component" value="Unassembled WGS sequence"/>
</dbReference>
<dbReference type="AlphaFoldDB" id="A0A170NIF7"/>
<keyword evidence="5" id="KW-1185">Reference proteome</keyword>
<evidence type="ECO:0000313" key="5">
    <source>
        <dbReference type="Proteomes" id="UP000093694"/>
    </source>
</evidence>
<feature type="region of interest" description="Disordered" evidence="1">
    <location>
        <begin position="78"/>
        <end position="132"/>
    </location>
</feature>
<proteinExistence type="predicted"/>
<gene>
    <name evidence="3" type="ORF">CLCOS_04400</name>
    <name evidence="2" type="ORF">WX73_02528</name>
</gene>
<evidence type="ECO:0000256" key="1">
    <source>
        <dbReference type="SAM" id="MobiDB-lite"/>
    </source>
</evidence>
<protein>
    <submittedName>
        <fullName evidence="2">Uncharacterized protein</fullName>
    </submittedName>
</protein>
<dbReference type="EMBL" id="LITQ01000034">
    <property type="protein sequence ID" value="OAA89274.1"/>
    <property type="molecule type" value="Genomic_DNA"/>
</dbReference>
<reference evidence="2 4" key="1">
    <citation type="journal article" date="2015" name="Biotechnol. Bioeng.">
        <title>Genome sequence and phenotypic characterization of Caulobacter segnis.</title>
        <authorList>
            <person name="Patel S."/>
            <person name="Fletcher B."/>
            <person name="Scott D.C."/>
            <person name="Ely B."/>
        </authorList>
    </citation>
    <scope>NUCLEOTIDE SEQUENCE [LARGE SCALE GENOMIC DNA]</scope>
    <source>
        <strain evidence="2 4">PS02</strain>
    </source>
</reference>
<name>A0A170NIF7_9CLOT</name>